<dbReference type="InterPro" id="IPR029069">
    <property type="entry name" value="HotDog_dom_sf"/>
</dbReference>
<dbReference type="OrthoDB" id="68328at2759"/>
<name>A0A7C8IDN7_9PLEO</name>
<evidence type="ECO:0000256" key="1">
    <source>
        <dbReference type="ARBA" id="ARBA00006538"/>
    </source>
</evidence>
<evidence type="ECO:0000256" key="2">
    <source>
        <dbReference type="ARBA" id="ARBA00022801"/>
    </source>
</evidence>
<reference evidence="5 6" key="1">
    <citation type="submission" date="2020-01" db="EMBL/GenBank/DDBJ databases">
        <authorList>
            <consortium name="DOE Joint Genome Institute"/>
            <person name="Haridas S."/>
            <person name="Albert R."/>
            <person name="Binder M."/>
            <person name="Bloem J."/>
            <person name="Labutti K."/>
            <person name="Salamov A."/>
            <person name="Andreopoulos B."/>
            <person name="Baker S.E."/>
            <person name="Barry K."/>
            <person name="Bills G."/>
            <person name="Bluhm B.H."/>
            <person name="Cannon C."/>
            <person name="Castanera R."/>
            <person name="Culley D.E."/>
            <person name="Daum C."/>
            <person name="Ezra D."/>
            <person name="Gonzalez J.B."/>
            <person name="Henrissat B."/>
            <person name="Kuo A."/>
            <person name="Liang C."/>
            <person name="Lipzen A."/>
            <person name="Lutzoni F."/>
            <person name="Magnuson J."/>
            <person name="Mondo S."/>
            <person name="Nolan M."/>
            <person name="Ohm R."/>
            <person name="Pangilinan J."/>
            <person name="Park H.-J.H."/>
            <person name="Ramirez L."/>
            <person name="Alfaro M."/>
            <person name="Sun H."/>
            <person name="Tritt A."/>
            <person name="Yoshinaga Y."/>
            <person name="Zwiers L.-H.L."/>
            <person name="Turgeon B.G."/>
            <person name="Goodwin S.B."/>
            <person name="Spatafora J.W."/>
            <person name="Crous P.W."/>
            <person name="Grigoriev I.V."/>
        </authorList>
    </citation>
    <scope>NUCLEOTIDE SEQUENCE [LARGE SCALE GENOMIC DNA]</scope>
    <source>
        <strain evidence="5 6">CBS 611.86</strain>
    </source>
</reference>
<feature type="domain" description="Acyl-CoA thioesterase-like C-terminal" evidence="4">
    <location>
        <begin position="205"/>
        <end position="321"/>
    </location>
</feature>
<dbReference type="Pfam" id="PF20789">
    <property type="entry name" value="4HBT_3C"/>
    <property type="match status" value="1"/>
</dbReference>
<organism evidence="5 6">
    <name type="scientific">Massariosphaeria phaeospora</name>
    <dbReference type="NCBI Taxonomy" id="100035"/>
    <lineage>
        <taxon>Eukaryota</taxon>
        <taxon>Fungi</taxon>
        <taxon>Dikarya</taxon>
        <taxon>Ascomycota</taxon>
        <taxon>Pezizomycotina</taxon>
        <taxon>Dothideomycetes</taxon>
        <taxon>Pleosporomycetidae</taxon>
        <taxon>Pleosporales</taxon>
        <taxon>Pleosporales incertae sedis</taxon>
        <taxon>Massariosphaeria</taxon>
    </lineage>
</organism>
<evidence type="ECO:0000259" key="4">
    <source>
        <dbReference type="Pfam" id="PF20789"/>
    </source>
</evidence>
<keyword evidence="6" id="KW-1185">Reference proteome</keyword>
<dbReference type="GO" id="GO:0006637">
    <property type="term" value="P:acyl-CoA metabolic process"/>
    <property type="evidence" value="ECO:0007669"/>
    <property type="project" value="InterPro"/>
</dbReference>
<dbReference type="SUPFAM" id="SSF54637">
    <property type="entry name" value="Thioesterase/thiol ester dehydrase-isomerase"/>
    <property type="match status" value="2"/>
</dbReference>
<dbReference type="Gene3D" id="2.40.160.210">
    <property type="entry name" value="Acyl-CoA thioesterase, double hotdog domain"/>
    <property type="match status" value="1"/>
</dbReference>
<keyword evidence="2" id="KW-0378">Hydrolase</keyword>
<feature type="domain" description="Acyl-CoA thioesterase-like N-terminal HotDog" evidence="3">
    <location>
        <begin position="29"/>
        <end position="122"/>
    </location>
</feature>
<dbReference type="InterPro" id="IPR042171">
    <property type="entry name" value="Acyl-CoA_hotdog"/>
</dbReference>
<comment type="similarity">
    <text evidence="1">Belongs to the C/M/P thioester hydrolase family.</text>
</comment>
<dbReference type="CDD" id="cd03444">
    <property type="entry name" value="Thioesterase_II_repeat1"/>
    <property type="match status" value="1"/>
</dbReference>
<evidence type="ECO:0000313" key="5">
    <source>
        <dbReference type="EMBL" id="KAF2874452.1"/>
    </source>
</evidence>
<dbReference type="GO" id="GO:0005782">
    <property type="term" value="C:peroxisomal matrix"/>
    <property type="evidence" value="ECO:0007669"/>
    <property type="project" value="UniProtKB-SubCell"/>
</dbReference>
<comment type="caution">
    <text evidence="5">The sequence shown here is derived from an EMBL/GenBank/DDBJ whole genome shotgun (WGS) entry which is preliminary data.</text>
</comment>
<dbReference type="InterPro" id="IPR049450">
    <property type="entry name" value="ACOT8-like_C"/>
</dbReference>
<dbReference type="GO" id="GO:0009062">
    <property type="term" value="P:fatty acid catabolic process"/>
    <property type="evidence" value="ECO:0007669"/>
    <property type="project" value="TreeGrafter"/>
</dbReference>
<dbReference type="EMBL" id="JAADJZ010000006">
    <property type="protein sequence ID" value="KAF2874452.1"/>
    <property type="molecule type" value="Genomic_DNA"/>
</dbReference>
<dbReference type="GO" id="GO:0047617">
    <property type="term" value="F:fatty acyl-CoA hydrolase activity"/>
    <property type="evidence" value="ECO:0007669"/>
    <property type="project" value="InterPro"/>
</dbReference>
<accession>A0A7C8IDN7</accession>
<protein>
    <submittedName>
        <fullName evidence="5">Thioesterase-like superfamily-domain-containing protein</fullName>
    </submittedName>
</protein>
<dbReference type="InterPro" id="IPR003703">
    <property type="entry name" value="Acyl_CoA_thio"/>
</dbReference>
<dbReference type="Pfam" id="PF13622">
    <property type="entry name" value="4HBT_3"/>
    <property type="match status" value="1"/>
</dbReference>
<dbReference type="AlphaFoldDB" id="A0A7C8IDN7"/>
<sequence>MAQSEFRPWLETSSLKAVGDDVYETLYPPQRMGNARDIAYGGFAIAVAVKAACLSVPSTPSTYHLYSIVGTFLGPALTDRPLRARITTIRQTRTFATRQVQISQVQDDGTERPCLVTLADFQVREEKNLLTYSAKPSKQYTHYSKLEGTKEQHQRLVKAGTINQKFVDGYAKSFGMMSTIHETRACPEGIFAQNLNGIAKHLPTTQDTLPLTSRSTADWFRAIDPLPSDSQAEHVANLAFFADAAIAFAPLSFNHMFLDEAAACSSLDFALRLFTNDLDMNQWHLREITTSVGNAGRTYSEGRVWDEEGRCVASMTQQGIMRAANEKKGKL</sequence>
<dbReference type="CDD" id="cd03445">
    <property type="entry name" value="Thioesterase_II_repeat2"/>
    <property type="match status" value="1"/>
</dbReference>
<dbReference type="PANTHER" id="PTHR11066">
    <property type="entry name" value="ACYL-COA THIOESTERASE"/>
    <property type="match status" value="1"/>
</dbReference>
<dbReference type="Proteomes" id="UP000481861">
    <property type="component" value="Unassembled WGS sequence"/>
</dbReference>
<evidence type="ECO:0000313" key="6">
    <source>
        <dbReference type="Proteomes" id="UP000481861"/>
    </source>
</evidence>
<proteinExistence type="inferred from homology"/>
<dbReference type="PANTHER" id="PTHR11066:SF35">
    <property type="entry name" value="ACYL-COA THIOESTERASE II"/>
    <property type="match status" value="1"/>
</dbReference>
<gene>
    <name evidence="5" type="ORF">BDV95DRAFT_333000</name>
</gene>
<evidence type="ECO:0000259" key="3">
    <source>
        <dbReference type="Pfam" id="PF13622"/>
    </source>
</evidence>
<dbReference type="InterPro" id="IPR049449">
    <property type="entry name" value="TesB_ACOT8-like_N"/>
</dbReference>